<protein>
    <recommendedName>
        <fullName evidence="3">FLYWCH-type domain-containing protein</fullName>
    </recommendedName>
</protein>
<evidence type="ECO:0000256" key="1">
    <source>
        <dbReference type="SAM" id="MobiDB-lite"/>
    </source>
</evidence>
<gene>
    <name evidence="2" type="ORF">g.20910</name>
</gene>
<evidence type="ECO:0000313" key="2">
    <source>
        <dbReference type="EMBL" id="JAT29006.1"/>
    </source>
</evidence>
<organism evidence="2">
    <name type="scientific">Graphocephala atropunctata</name>
    <dbReference type="NCBI Taxonomy" id="36148"/>
    <lineage>
        <taxon>Eukaryota</taxon>
        <taxon>Metazoa</taxon>
        <taxon>Ecdysozoa</taxon>
        <taxon>Arthropoda</taxon>
        <taxon>Hexapoda</taxon>
        <taxon>Insecta</taxon>
        <taxon>Pterygota</taxon>
        <taxon>Neoptera</taxon>
        <taxon>Paraneoptera</taxon>
        <taxon>Hemiptera</taxon>
        <taxon>Auchenorrhyncha</taxon>
        <taxon>Membracoidea</taxon>
        <taxon>Cicadellidae</taxon>
        <taxon>Cicadellinae</taxon>
        <taxon>Cicadellini</taxon>
        <taxon>Graphocephala</taxon>
    </lineage>
</organism>
<accession>A0A1B6LZ89</accession>
<dbReference type="AlphaFoldDB" id="A0A1B6LZ89"/>
<reference evidence="2" key="1">
    <citation type="submission" date="2015-11" db="EMBL/GenBank/DDBJ databases">
        <title>De novo transcriptome assembly of four potential Pierce s Disease insect vectors from Arizona vineyards.</title>
        <authorList>
            <person name="Tassone E.E."/>
        </authorList>
    </citation>
    <scope>NUCLEOTIDE SEQUENCE</scope>
</reference>
<feature type="region of interest" description="Disordered" evidence="1">
    <location>
        <begin position="269"/>
        <end position="292"/>
    </location>
</feature>
<feature type="region of interest" description="Disordered" evidence="1">
    <location>
        <begin position="313"/>
        <end position="342"/>
    </location>
</feature>
<evidence type="ECO:0008006" key="3">
    <source>
        <dbReference type="Google" id="ProtNLM"/>
    </source>
</evidence>
<sequence>MGRTCELLPPSEALPAIGDHCVVFHNGRGFYFACREYSTSLEKRQFQCVRAECGVTASMGPELGSPLQDHGSHTHPADWEYRDKCLLLHTIKQRFLRENASAPLILQEILASLSLKNEEDNQDTWDFESVTIDEESPSLMIKEEPYLDPINENSELTELNDSSTVLQSTKRTYSRVRSIEKDWTDHSSSDVEEEDTDDGLGFIVVKGDELCERLGIPEKSLDDPVHELEGTDKNRKRKQLLCKRKESLQEQAEESTSFFLQPVKRMYKSRTKENTSVEASFSKQKEKGDDDPELVVLKEEEREVIIIDERLESSEDSSETVENNRKVSSYRRSPHPDEVNGELHLPEIPKFQKNRSRCRFSGCKLTARVRCRACRVYLCLTASRNCFSRYHQIDWKNSRKPKE</sequence>
<name>A0A1B6LZ89_9HEMI</name>
<proteinExistence type="predicted"/>
<dbReference type="EMBL" id="GEBQ01010971">
    <property type="protein sequence ID" value="JAT29006.1"/>
    <property type="molecule type" value="Transcribed_RNA"/>
</dbReference>